<dbReference type="Pfam" id="PF00300">
    <property type="entry name" value="His_Phos_1"/>
    <property type="match status" value="1"/>
</dbReference>
<dbReference type="SUPFAM" id="SSF53254">
    <property type="entry name" value="Phosphoglycerate mutase-like"/>
    <property type="match status" value="1"/>
</dbReference>
<dbReference type="RefSeq" id="WP_267189647.1">
    <property type="nucleotide sequence ID" value="NZ_CP137080.1"/>
</dbReference>
<protein>
    <submittedName>
        <fullName evidence="2">Histidine phosphatase family protein</fullName>
    </submittedName>
</protein>
<dbReference type="EMBL" id="CP137080">
    <property type="protein sequence ID" value="WOQ68536.1"/>
    <property type="molecule type" value="Genomic_DNA"/>
</dbReference>
<feature type="region of interest" description="Disordered" evidence="1">
    <location>
        <begin position="1"/>
        <end position="41"/>
    </location>
</feature>
<name>A0AAU0MFA1_9MICO</name>
<proteinExistence type="predicted"/>
<evidence type="ECO:0000313" key="2">
    <source>
        <dbReference type="EMBL" id="WOQ68536.1"/>
    </source>
</evidence>
<dbReference type="KEGG" id="mliy:RYJ27_07260"/>
<dbReference type="Proteomes" id="UP001329313">
    <property type="component" value="Chromosome"/>
</dbReference>
<reference evidence="2 3" key="1">
    <citation type="submission" date="2023-10" db="EMBL/GenBank/DDBJ databases">
        <title>Y20.</title>
        <authorList>
            <person name="Zhang G."/>
            <person name="Ding Y."/>
        </authorList>
    </citation>
    <scope>NUCLEOTIDE SEQUENCE [LARGE SCALE GENOMIC DNA]</scope>
    <source>
        <strain evidence="2 3">Y20</strain>
    </source>
</reference>
<accession>A0AAU0MFA1</accession>
<keyword evidence="3" id="KW-1185">Reference proteome</keyword>
<dbReference type="InterPro" id="IPR013078">
    <property type="entry name" value="His_Pase_superF_clade-1"/>
</dbReference>
<gene>
    <name evidence="2" type="ORF">RYJ27_07260</name>
</gene>
<sequence length="127" mass="14387">MLRRPQGRVTGAVPGTEAFGEHPEVRRSLRSSGSQRRRSTTPAIREFARRYLGVLPWRLAHRARFLLLVAPVRLVVVGSGAVWTRGRRDRCLHVMIVAFIRHCQADWNAEGLIQGSSDIRLNNTGHR</sequence>
<dbReference type="InterPro" id="IPR029033">
    <property type="entry name" value="His_PPase_superfam"/>
</dbReference>
<dbReference type="Gene3D" id="3.40.50.1240">
    <property type="entry name" value="Phosphoglycerate mutase-like"/>
    <property type="match status" value="1"/>
</dbReference>
<dbReference type="AlphaFoldDB" id="A0AAU0MFA1"/>
<organism evidence="2 3">
    <name type="scientific">Microbacterium limosum</name>
    <dbReference type="NCBI Taxonomy" id="3079935"/>
    <lineage>
        <taxon>Bacteria</taxon>
        <taxon>Bacillati</taxon>
        <taxon>Actinomycetota</taxon>
        <taxon>Actinomycetes</taxon>
        <taxon>Micrococcales</taxon>
        <taxon>Microbacteriaceae</taxon>
        <taxon>Microbacterium</taxon>
    </lineage>
</organism>
<evidence type="ECO:0000256" key="1">
    <source>
        <dbReference type="SAM" id="MobiDB-lite"/>
    </source>
</evidence>
<evidence type="ECO:0000313" key="3">
    <source>
        <dbReference type="Proteomes" id="UP001329313"/>
    </source>
</evidence>